<sequence length="65" mass="7307">MKNKTGNGSAATKCVQMEPIESRNEEEKLLNLLARILAEFVLSGNGRFPEELEKVKTQYRHKGSS</sequence>
<organism evidence="1 2">
    <name type="scientific">Chitinophaga pollutisoli</name>
    <dbReference type="NCBI Taxonomy" id="3133966"/>
    <lineage>
        <taxon>Bacteria</taxon>
        <taxon>Pseudomonadati</taxon>
        <taxon>Bacteroidota</taxon>
        <taxon>Chitinophagia</taxon>
        <taxon>Chitinophagales</taxon>
        <taxon>Chitinophagaceae</taxon>
        <taxon>Chitinophaga</taxon>
    </lineage>
</organism>
<evidence type="ECO:0000313" key="1">
    <source>
        <dbReference type="EMBL" id="WZN40445.1"/>
    </source>
</evidence>
<accession>A0ABZ2YMQ6</accession>
<evidence type="ECO:0000313" key="2">
    <source>
        <dbReference type="Proteomes" id="UP001485459"/>
    </source>
</evidence>
<name>A0ABZ2YMQ6_9BACT</name>
<protein>
    <submittedName>
        <fullName evidence="1">Uncharacterized protein</fullName>
    </submittedName>
</protein>
<dbReference type="EMBL" id="CP149822">
    <property type="protein sequence ID" value="WZN40445.1"/>
    <property type="molecule type" value="Genomic_DNA"/>
</dbReference>
<dbReference type="Proteomes" id="UP001485459">
    <property type="component" value="Chromosome"/>
</dbReference>
<gene>
    <name evidence="1" type="ORF">WJU16_20990</name>
</gene>
<proteinExistence type="predicted"/>
<dbReference type="RefSeq" id="WP_341835363.1">
    <property type="nucleotide sequence ID" value="NZ_CP149822.1"/>
</dbReference>
<keyword evidence="2" id="KW-1185">Reference proteome</keyword>
<reference evidence="2" key="1">
    <citation type="submission" date="2024-03" db="EMBL/GenBank/DDBJ databases">
        <title>Chitinophaga horti sp. nov., isolated from garden soil.</title>
        <authorList>
            <person name="Lee D.S."/>
            <person name="Han D.M."/>
            <person name="Baek J.H."/>
            <person name="Choi D.G."/>
            <person name="Jeon J.H."/>
            <person name="Jeon C.O."/>
        </authorList>
    </citation>
    <scope>NUCLEOTIDE SEQUENCE [LARGE SCALE GENOMIC DNA]</scope>
    <source>
        <strain evidence="2">GPA1</strain>
    </source>
</reference>